<keyword evidence="1" id="KW-0812">Transmembrane</keyword>
<reference evidence="3" key="1">
    <citation type="submission" date="2019-03" db="EMBL/GenBank/DDBJ databases">
        <title>Weissella sp. 26KH-42 Genome sequencing.</title>
        <authorList>
            <person name="Heo J."/>
            <person name="Kim S.-J."/>
            <person name="Kim J.-S."/>
            <person name="Hong S.-B."/>
            <person name="Kwon S.-W."/>
        </authorList>
    </citation>
    <scope>NUCLEOTIDE SEQUENCE [LARGE SCALE GENOMIC DNA]</scope>
    <source>
        <strain evidence="3">26KH-42</strain>
    </source>
</reference>
<proteinExistence type="predicted"/>
<dbReference type="AlphaFoldDB" id="A0A4P6YQW6"/>
<keyword evidence="1" id="KW-0472">Membrane</keyword>
<name>A0A4P6YQW6_9LACO</name>
<dbReference type="RefSeq" id="WP_133362062.1">
    <property type="nucleotide sequence ID" value="NZ_CP037940.1"/>
</dbReference>
<organism evidence="2 3">
    <name type="scientific">Periweissella cryptocerci</name>
    <dbReference type="NCBI Taxonomy" id="2506420"/>
    <lineage>
        <taxon>Bacteria</taxon>
        <taxon>Bacillati</taxon>
        <taxon>Bacillota</taxon>
        <taxon>Bacilli</taxon>
        <taxon>Lactobacillales</taxon>
        <taxon>Lactobacillaceae</taxon>
        <taxon>Periweissella</taxon>
    </lineage>
</organism>
<accession>A0A4P6YQW6</accession>
<gene>
    <name evidence="2" type="ORF">EQG49_00235</name>
</gene>
<dbReference type="Proteomes" id="UP000292886">
    <property type="component" value="Chromosome"/>
</dbReference>
<feature type="transmembrane region" description="Helical" evidence="1">
    <location>
        <begin position="54"/>
        <end position="75"/>
    </location>
</feature>
<protein>
    <submittedName>
        <fullName evidence="2">Uncharacterized protein</fullName>
    </submittedName>
</protein>
<keyword evidence="1" id="KW-1133">Transmembrane helix</keyword>
<sequence length="76" mass="8626">MAFNDEDFKSLDPLMHPGKSFSRLAETSREKAKRDLQAVQDGEYHVDERKRNTAYNVMAIVAVVTLVLVILTKLFG</sequence>
<dbReference type="EMBL" id="CP037940">
    <property type="protein sequence ID" value="QBO34982.1"/>
    <property type="molecule type" value="Genomic_DNA"/>
</dbReference>
<evidence type="ECO:0000256" key="1">
    <source>
        <dbReference type="SAM" id="Phobius"/>
    </source>
</evidence>
<keyword evidence="3" id="KW-1185">Reference proteome</keyword>
<dbReference type="KEGG" id="wei:EQG49_00235"/>
<evidence type="ECO:0000313" key="3">
    <source>
        <dbReference type="Proteomes" id="UP000292886"/>
    </source>
</evidence>
<evidence type="ECO:0000313" key="2">
    <source>
        <dbReference type="EMBL" id="QBO34982.1"/>
    </source>
</evidence>